<keyword evidence="9 15" id="KW-0482">Metalloprotease</keyword>
<comment type="function">
    <text evidence="15">Secreted metalloproteinase that allows assimilation of proteinaceous substrates. Shows high activities on basic nuclear substrates such as histone and protamine.</text>
</comment>
<evidence type="ECO:0000256" key="14">
    <source>
        <dbReference type="PIRSR" id="PIRSR601384-3"/>
    </source>
</evidence>
<evidence type="ECO:0000256" key="5">
    <source>
        <dbReference type="ARBA" id="ARBA00022723"/>
    </source>
</evidence>
<keyword evidence="10" id="KW-0865">Zymogen</keyword>
<keyword evidence="6 15" id="KW-0732">Signal</keyword>
<keyword evidence="15" id="KW-0964">Secreted</keyword>
<keyword evidence="8 13" id="KW-0862">Zinc</keyword>
<protein>
    <recommendedName>
        <fullName evidence="15">Neutral protease 2</fullName>
        <ecNumber evidence="15">3.4.24.39</ecNumber>
    </recommendedName>
    <alternativeName>
        <fullName evidence="15">Deuterolysin</fullName>
    </alternativeName>
</protein>
<keyword evidence="11" id="KW-1015">Disulfide bond</keyword>
<name>A0A2I2G0L9_9EURO</name>
<dbReference type="GO" id="GO:0005576">
    <property type="term" value="C:extracellular region"/>
    <property type="evidence" value="ECO:0007669"/>
    <property type="project" value="UniProtKB-SubCell"/>
</dbReference>
<dbReference type="GO" id="GO:0006508">
    <property type="term" value="P:proteolysis"/>
    <property type="evidence" value="ECO:0007669"/>
    <property type="project" value="UniProtKB-KW"/>
</dbReference>
<comment type="catalytic activity">
    <reaction evidence="1 15">
        <text>Preferential cleavage of bonds with hydrophobic residues in P1'. Also 3-Asn-|-Gln-4 and 8-Gly-|-Ser-9 bonds in insulin B chain.</text>
        <dbReference type="EC" id="3.4.24.39"/>
    </reaction>
</comment>
<comment type="cofactor">
    <cofactor evidence="13 15">
        <name>Zn(2+)</name>
        <dbReference type="ChEBI" id="CHEBI:29105"/>
    </cofactor>
    <text evidence="13 15">Binds 1 zinc ion per subunit.</text>
</comment>
<keyword evidence="7 15" id="KW-0378">Hydrolase</keyword>
<comment type="similarity">
    <text evidence="2 15">Belongs to the peptidase M35 family.</text>
</comment>
<dbReference type="Proteomes" id="UP000234275">
    <property type="component" value="Unassembled WGS sequence"/>
</dbReference>
<dbReference type="GeneID" id="36555491"/>
<evidence type="ECO:0000256" key="3">
    <source>
        <dbReference type="ARBA" id="ARBA00022670"/>
    </source>
</evidence>
<dbReference type="PRINTS" id="PR00768">
    <property type="entry name" value="DEUTEROLYSIN"/>
</dbReference>
<dbReference type="PANTHER" id="PTHR37016">
    <property type="match status" value="1"/>
</dbReference>
<evidence type="ECO:0000256" key="11">
    <source>
        <dbReference type="ARBA" id="ARBA00023157"/>
    </source>
</evidence>
<dbReference type="InterPro" id="IPR050414">
    <property type="entry name" value="Fungal_M35_metalloproteases"/>
</dbReference>
<dbReference type="EMBL" id="MSFO01000006">
    <property type="protein sequence ID" value="PLB46386.1"/>
    <property type="molecule type" value="Genomic_DNA"/>
</dbReference>
<dbReference type="Gene3D" id="2.60.40.2970">
    <property type="match status" value="1"/>
</dbReference>
<evidence type="ECO:0000256" key="15">
    <source>
        <dbReference type="RuleBase" id="RU361126"/>
    </source>
</evidence>
<evidence type="ECO:0000256" key="12">
    <source>
        <dbReference type="PIRSR" id="PIRSR601384-1"/>
    </source>
</evidence>
<comment type="subcellular location">
    <subcellularLocation>
        <location evidence="15">Secreted</location>
    </subcellularLocation>
</comment>
<evidence type="ECO:0000256" key="13">
    <source>
        <dbReference type="PIRSR" id="PIRSR601384-2"/>
    </source>
</evidence>
<dbReference type="GO" id="GO:0004222">
    <property type="term" value="F:metalloendopeptidase activity"/>
    <property type="evidence" value="ECO:0007669"/>
    <property type="project" value="InterPro"/>
</dbReference>
<keyword evidence="3 15" id="KW-0645">Protease</keyword>
<dbReference type="GO" id="GO:0046872">
    <property type="term" value="F:metal ion binding"/>
    <property type="evidence" value="ECO:0007669"/>
    <property type="project" value="UniProtKB-KW"/>
</dbReference>
<proteinExistence type="inferred from homology"/>
<reference evidence="16 17" key="1">
    <citation type="submission" date="2016-12" db="EMBL/GenBank/DDBJ databases">
        <title>The genomes of Aspergillus section Nigri reveals drivers in fungal speciation.</title>
        <authorList>
            <consortium name="DOE Joint Genome Institute"/>
            <person name="Vesth T.C."/>
            <person name="Nybo J."/>
            <person name="Theobald S."/>
            <person name="Brandl J."/>
            <person name="Frisvad J.C."/>
            <person name="Nielsen K.F."/>
            <person name="Lyhne E.K."/>
            <person name="Kogle M.E."/>
            <person name="Kuo A."/>
            <person name="Riley R."/>
            <person name="Clum A."/>
            <person name="Nolan M."/>
            <person name="Lipzen A."/>
            <person name="Salamov A."/>
            <person name="Henrissat B."/>
            <person name="Wiebenga A."/>
            <person name="De Vries R.P."/>
            <person name="Grigoriev I.V."/>
            <person name="Mortensen U.H."/>
            <person name="Andersen M.R."/>
            <person name="Baker S.E."/>
        </authorList>
    </citation>
    <scope>NUCLEOTIDE SEQUENCE [LARGE SCALE GENOMIC DNA]</scope>
    <source>
        <strain evidence="16 17">IBT 23096</strain>
    </source>
</reference>
<dbReference type="SUPFAM" id="SSF55486">
    <property type="entry name" value="Metalloproteases ('zincins'), catalytic domain"/>
    <property type="match status" value="1"/>
</dbReference>
<evidence type="ECO:0000313" key="16">
    <source>
        <dbReference type="EMBL" id="PLB46386.1"/>
    </source>
</evidence>
<feature type="binding site" evidence="13">
    <location>
        <position position="316"/>
    </location>
    <ligand>
        <name>Zn(2+)</name>
        <dbReference type="ChEBI" id="CHEBI:29105"/>
        <note>catalytic</note>
    </ligand>
</feature>
<feature type="disulfide bond" evidence="14">
    <location>
        <begin position="179"/>
        <end position="251"/>
    </location>
</feature>
<dbReference type="InterPro" id="IPR024079">
    <property type="entry name" value="MetalloPept_cat_dom_sf"/>
</dbReference>
<comment type="caution">
    <text evidence="16">The sequence shown here is derived from an EMBL/GenBank/DDBJ whole genome shotgun (WGS) entry which is preliminary data.</text>
</comment>
<sequence length="350" mass="37089">MRFTLSTLLALVPGLLAAPLEVRDNASLDVTLSQVGNTRIKAVVKNTGKEEVTFVHLNFFKDSAPIQKVALYRNATTIDFQGIKQRIKYQDLSDDALTTLAAGATFEDEFDIAETSDLTEGGALSLSSNGFVLSAKGNSVNGYIPFTSNEITIDVDAAEAALVPSAIPTIDKRTRIASCSGTRSTALQTALRNTVSLANAAASAASSGSSTRFNEYFKTTSSSTRSTVAARFRAVASEAGSTSSGSTTYYCTDTYGYCSSNVLAWTLPSSNIIANCDIYYTYLTALTSTCHAQDQATTTLHEFTHAPGVYSPGTDDYAYGYSSSVALSASRALLNADTYALFANAVNLNC</sequence>
<evidence type="ECO:0000256" key="6">
    <source>
        <dbReference type="ARBA" id="ARBA00022729"/>
    </source>
</evidence>
<dbReference type="STRING" id="1392250.A0A2I2G0L9"/>
<feature type="signal peptide" evidence="15">
    <location>
        <begin position="1"/>
        <end position="17"/>
    </location>
</feature>
<keyword evidence="5 13" id="KW-0479">Metal-binding</keyword>
<feature type="active site" evidence="12">
    <location>
        <position position="302"/>
    </location>
</feature>
<dbReference type="Gene3D" id="3.40.390.10">
    <property type="entry name" value="Collagenase (Catalytic Domain)"/>
    <property type="match status" value="1"/>
</dbReference>
<evidence type="ECO:0000256" key="1">
    <source>
        <dbReference type="ARBA" id="ARBA00001187"/>
    </source>
</evidence>
<gene>
    <name evidence="16" type="ORF">P170DRAFT_427708</name>
</gene>
<evidence type="ECO:0000256" key="7">
    <source>
        <dbReference type="ARBA" id="ARBA00022801"/>
    </source>
</evidence>
<evidence type="ECO:0000256" key="2">
    <source>
        <dbReference type="ARBA" id="ARBA00010279"/>
    </source>
</evidence>
<organism evidence="16 17">
    <name type="scientific">Aspergillus steynii IBT 23096</name>
    <dbReference type="NCBI Taxonomy" id="1392250"/>
    <lineage>
        <taxon>Eukaryota</taxon>
        <taxon>Fungi</taxon>
        <taxon>Dikarya</taxon>
        <taxon>Ascomycota</taxon>
        <taxon>Pezizomycotina</taxon>
        <taxon>Eurotiomycetes</taxon>
        <taxon>Eurotiomycetidae</taxon>
        <taxon>Eurotiales</taxon>
        <taxon>Aspergillaceae</taxon>
        <taxon>Aspergillus</taxon>
        <taxon>Aspergillus subgen. Circumdati</taxon>
    </lineage>
</organism>
<evidence type="ECO:0000256" key="8">
    <source>
        <dbReference type="ARBA" id="ARBA00022833"/>
    </source>
</evidence>
<keyword evidence="4 15" id="KW-0165">Cleavage on pair of basic residues</keyword>
<dbReference type="VEuPathDB" id="FungiDB:P170DRAFT_427708"/>
<feature type="disulfide bond" evidence="14">
    <location>
        <begin position="258"/>
        <end position="276"/>
    </location>
</feature>
<dbReference type="PANTHER" id="PTHR37016:SF3">
    <property type="entry name" value="NEUTRAL PROTEASE 2-RELATED"/>
    <property type="match status" value="1"/>
</dbReference>
<dbReference type="InterPro" id="IPR001384">
    <property type="entry name" value="Peptidase_M35"/>
</dbReference>
<feature type="binding site" evidence="13">
    <location>
        <position position="305"/>
    </location>
    <ligand>
        <name>Zn(2+)</name>
        <dbReference type="ChEBI" id="CHEBI:29105"/>
        <note>catalytic</note>
    </ligand>
</feature>
<dbReference type="OrthoDB" id="412874at2759"/>
<dbReference type="Pfam" id="PF02102">
    <property type="entry name" value="Peptidase_M35"/>
    <property type="match status" value="1"/>
</dbReference>
<evidence type="ECO:0000256" key="4">
    <source>
        <dbReference type="ARBA" id="ARBA00022685"/>
    </source>
</evidence>
<keyword evidence="17" id="KW-1185">Reference proteome</keyword>
<dbReference type="CDD" id="cd11008">
    <property type="entry name" value="M35_deuterolysin_like"/>
    <property type="match status" value="1"/>
</dbReference>
<dbReference type="RefSeq" id="XP_024701688.1">
    <property type="nucleotide sequence ID" value="XM_024847792.1"/>
</dbReference>
<evidence type="ECO:0000256" key="9">
    <source>
        <dbReference type="ARBA" id="ARBA00023049"/>
    </source>
</evidence>
<evidence type="ECO:0000256" key="10">
    <source>
        <dbReference type="ARBA" id="ARBA00023145"/>
    </source>
</evidence>
<dbReference type="EC" id="3.4.24.39" evidence="15"/>
<evidence type="ECO:0000313" key="17">
    <source>
        <dbReference type="Proteomes" id="UP000234275"/>
    </source>
</evidence>
<dbReference type="AlphaFoldDB" id="A0A2I2G0L9"/>
<accession>A0A2I2G0L9</accession>
<feature type="chain" id="PRO_5013984282" description="Neutral protease 2" evidence="15">
    <location>
        <begin position="18"/>
        <end position="350"/>
    </location>
</feature>
<feature type="binding site" evidence="13">
    <location>
        <position position="301"/>
    </location>
    <ligand>
        <name>Zn(2+)</name>
        <dbReference type="ChEBI" id="CHEBI:29105"/>
        <note>catalytic</note>
    </ligand>
</feature>